<dbReference type="PANTHER" id="PTHR10993">
    <property type="entry name" value="OCTANOYLTRANSFERASE"/>
    <property type="match status" value="1"/>
</dbReference>
<organism evidence="8 9">
    <name type="scientific">Sporomusa sphaeroides DSM 2875</name>
    <dbReference type="NCBI Taxonomy" id="1337886"/>
    <lineage>
        <taxon>Bacteria</taxon>
        <taxon>Bacillati</taxon>
        <taxon>Bacillota</taxon>
        <taxon>Negativicutes</taxon>
        <taxon>Selenomonadales</taxon>
        <taxon>Sporomusaceae</taxon>
        <taxon>Sporomusa</taxon>
    </lineage>
</organism>
<evidence type="ECO:0000313" key="8">
    <source>
        <dbReference type="EMBL" id="CVK21512.1"/>
    </source>
</evidence>
<sequence>MTIIPDWKARAVTTSFSDRHKCQGDMKKPKKICSLLTLGRLEYEDTWKIQQETAAARRRGDTCDTLILVEHNHTITVGRAGSERNILASGKTLLEQGVKVIEVDRGGDVTYHGPGQIVGYPILDLKGYGQDLHRYIRLLEEVIIKTLACYGLKGYREPGLTGVWTAAGKIAAIGIGARSWVSMHGFALNVNPDMRYFGLINPCGITDRPVVSLHGLGIEAGLEEVAACLARQFAAVFAVTYRPGRVERRLVT</sequence>
<comment type="pathway">
    <text evidence="1 5 6">Protein modification; protein lipoylation via endogenous pathway; protein N(6)-(lipoyl)lysine from octanoyl-[acyl-carrier-protein]: step 1/2.</text>
</comment>
<evidence type="ECO:0000256" key="1">
    <source>
        <dbReference type="ARBA" id="ARBA00004821"/>
    </source>
</evidence>
<evidence type="ECO:0000259" key="7">
    <source>
        <dbReference type="PROSITE" id="PS51733"/>
    </source>
</evidence>
<feature type="site" description="Lowers pKa of active site Cys" evidence="5">
    <location>
        <position position="169"/>
    </location>
</feature>
<dbReference type="NCBIfam" id="NF010925">
    <property type="entry name" value="PRK14345.1"/>
    <property type="match status" value="1"/>
</dbReference>
<dbReference type="InterPro" id="IPR000544">
    <property type="entry name" value="Octanoyltransferase"/>
</dbReference>
<dbReference type="InterPro" id="IPR020605">
    <property type="entry name" value="Octanoyltransferase_CS"/>
</dbReference>
<dbReference type="CDD" id="cd16444">
    <property type="entry name" value="LipB"/>
    <property type="match status" value="1"/>
</dbReference>
<comment type="catalytic activity">
    <reaction evidence="5 6">
        <text>octanoyl-[ACP] + L-lysyl-[protein] = N(6)-octanoyl-L-lysyl-[protein] + holo-[ACP] + H(+)</text>
        <dbReference type="Rhea" id="RHEA:17665"/>
        <dbReference type="Rhea" id="RHEA-COMP:9636"/>
        <dbReference type="Rhea" id="RHEA-COMP:9685"/>
        <dbReference type="Rhea" id="RHEA-COMP:9752"/>
        <dbReference type="Rhea" id="RHEA-COMP:9928"/>
        <dbReference type="ChEBI" id="CHEBI:15378"/>
        <dbReference type="ChEBI" id="CHEBI:29969"/>
        <dbReference type="ChEBI" id="CHEBI:64479"/>
        <dbReference type="ChEBI" id="CHEBI:78463"/>
        <dbReference type="ChEBI" id="CHEBI:78809"/>
        <dbReference type="EC" id="2.3.1.181"/>
    </reaction>
</comment>
<feature type="domain" description="BPL/LPL catalytic" evidence="7">
    <location>
        <begin position="60"/>
        <end position="241"/>
    </location>
</feature>
<keyword evidence="5" id="KW-0963">Cytoplasm</keyword>
<reference evidence="8 9" key="1">
    <citation type="submission" date="2016-01" db="EMBL/GenBank/DDBJ databases">
        <authorList>
            <person name="Brown R."/>
        </authorList>
    </citation>
    <scope>NUCLEOTIDE SEQUENCE [LARGE SCALE GENOMIC DNA]</scope>
    <source>
        <strain evidence="8">Sporomusa sphaeroides DSM 2875</strain>
    </source>
</reference>
<accession>A0ABM9WA48</accession>
<proteinExistence type="inferred from homology"/>
<dbReference type="HAMAP" id="MF_00013">
    <property type="entry name" value="LipB"/>
    <property type="match status" value="1"/>
</dbReference>
<feature type="binding site" evidence="5">
    <location>
        <begin position="172"/>
        <end position="174"/>
    </location>
    <ligand>
        <name>substrate</name>
    </ligand>
</feature>
<comment type="similarity">
    <text evidence="5 6">Belongs to the LipB family.</text>
</comment>
<evidence type="ECO:0000256" key="6">
    <source>
        <dbReference type="PIRNR" id="PIRNR016262"/>
    </source>
</evidence>
<gene>
    <name evidence="5 8" type="primary">lipB</name>
    <name evidence="8" type="ORF">SSPH_04204</name>
</gene>
<dbReference type="InterPro" id="IPR045864">
    <property type="entry name" value="aa-tRNA-synth_II/BPL/LPL"/>
</dbReference>
<protein>
    <recommendedName>
        <fullName evidence="5 6">Octanoyltransferase</fullName>
        <ecNumber evidence="5 6">2.3.1.181</ecNumber>
    </recommendedName>
    <alternativeName>
        <fullName evidence="5">Lipoate-protein ligase B</fullName>
    </alternativeName>
    <alternativeName>
        <fullName evidence="5">Lipoyl/octanoyl transferase</fullName>
    </alternativeName>
    <alternativeName>
        <fullName evidence="5">Octanoyl-[acyl-carrier-protein]-protein N-octanoyltransferase</fullName>
    </alternativeName>
</protein>
<comment type="caution">
    <text evidence="8">The sequence shown here is derived from an EMBL/GenBank/DDBJ whole genome shotgun (WGS) entry which is preliminary data.</text>
</comment>
<dbReference type="GO" id="GO:0033819">
    <property type="term" value="F:lipoyl(octanoyl) transferase activity"/>
    <property type="evidence" value="ECO:0007669"/>
    <property type="project" value="UniProtKB-EC"/>
</dbReference>
<feature type="binding site" evidence="5">
    <location>
        <begin position="105"/>
        <end position="112"/>
    </location>
    <ligand>
        <name>substrate</name>
    </ligand>
</feature>
<dbReference type="Proteomes" id="UP000245702">
    <property type="component" value="Unassembled WGS sequence"/>
</dbReference>
<feature type="binding site" evidence="5">
    <location>
        <begin position="185"/>
        <end position="187"/>
    </location>
    <ligand>
        <name>substrate</name>
    </ligand>
</feature>
<dbReference type="InterPro" id="IPR004143">
    <property type="entry name" value="BPL_LPL_catalytic"/>
</dbReference>
<dbReference type="EMBL" id="FCOW01000037">
    <property type="protein sequence ID" value="CVK21512.1"/>
    <property type="molecule type" value="Genomic_DNA"/>
</dbReference>
<dbReference type="Gene3D" id="3.30.930.10">
    <property type="entry name" value="Bira Bifunctional Protein, Domain 2"/>
    <property type="match status" value="1"/>
</dbReference>
<evidence type="ECO:0000256" key="2">
    <source>
        <dbReference type="ARBA" id="ARBA00022679"/>
    </source>
</evidence>
<dbReference type="PROSITE" id="PS51733">
    <property type="entry name" value="BPL_LPL_CATALYTIC"/>
    <property type="match status" value="1"/>
</dbReference>
<keyword evidence="9" id="KW-1185">Reference proteome</keyword>
<feature type="active site" description="Acyl-thioester intermediate" evidence="5">
    <location>
        <position position="203"/>
    </location>
</feature>
<comment type="function">
    <text evidence="4 5 6">Catalyzes the transfer of endogenously produced octanoic acid from octanoyl-acyl-carrier-protein onto the lipoyl domains of lipoate-dependent enzymes. Lipoyl-ACP can also act as a substrate although octanoyl-ACP is likely to be the physiological substrate.</text>
</comment>
<dbReference type="PIRSF" id="PIRSF016262">
    <property type="entry name" value="LPLase"/>
    <property type="match status" value="1"/>
</dbReference>
<dbReference type="EC" id="2.3.1.181" evidence="5 6"/>
<evidence type="ECO:0000256" key="3">
    <source>
        <dbReference type="ARBA" id="ARBA00023315"/>
    </source>
</evidence>
<dbReference type="NCBIfam" id="TIGR00214">
    <property type="entry name" value="lipB"/>
    <property type="match status" value="1"/>
</dbReference>
<evidence type="ECO:0000313" key="9">
    <source>
        <dbReference type="Proteomes" id="UP000245702"/>
    </source>
</evidence>
<comment type="miscellaneous">
    <text evidence="5">In the reaction, the free carboxyl group of octanoic acid is attached via an amide linkage to the epsilon-amino group of a specific lysine residue of lipoyl domains of lipoate-dependent enzymes.</text>
</comment>
<dbReference type="Pfam" id="PF21948">
    <property type="entry name" value="LplA-B_cat"/>
    <property type="match status" value="1"/>
</dbReference>
<keyword evidence="3 5" id="KW-0012">Acyltransferase</keyword>
<comment type="subcellular location">
    <subcellularLocation>
        <location evidence="5">Cytoplasm</location>
    </subcellularLocation>
</comment>
<dbReference type="SUPFAM" id="SSF55681">
    <property type="entry name" value="Class II aaRS and biotin synthetases"/>
    <property type="match status" value="1"/>
</dbReference>
<dbReference type="PANTHER" id="PTHR10993:SF7">
    <property type="entry name" value="LIPOYLTRANSFERASE 2, MITOCHONDRIAL-RELATED"/>
    <property type="match status" value="1"/>
</dbReference>
<dbReference type="PROSITE" id="PS01313">
    <property type="entry name" value="LIPB"/>
    <property type="match status" value="1"/>
</dbReference>
<evidence type="ECO:0000256" key="5">
    <source>
        <dbReference type="HAMAP-Rule" id="MF_00013"/>
    </source>
</evidence>
<keyword evidence="2 5" id="KW-0808">Transferase</keyword>
<name>A0ABM9WA48_9FIRM</name>
<evidence type="ECO:0000256" key="4">
    <source>
        <dbReference type="ARBA" id="ARBA00024732"/>
    </source>
</evidence>